<dbReference type="VEuPathDB" id="VectorBase:ASIS009518"/>
<evidence type="ECO:0000313" key="2">
    <source>
        <dbReference type="EnsemblMetazoa" id="ASIC002619-PA"/>
    </source>
</evidence>
<dbReference type="InterPro" id="IPR027417">
    <property type="entry name" value="P-loop_NTPase"/>
</dbReference>
<dbReference type="SUPFAM" id="SSF52540">
    <property type="entry name" value="P-loop containing nucleoside triphosphate hydrolases"/>
    <property type="match status" value="1"/>
</dbReference>
<accession>A0A084VCM6</accession>
<evidence type="ECO:0000313" key="1">
    <source>
        <dbReference type="EMBL" id="KFB35720.1"/>
    </source>
</evidence>
<dbReference type="InterPro" id="IPR036770">
    <property type="entry name" value="Ankyrin_rpt-contain_sf"/>
</dbReference>
<name>A0A084VCM6_ANOSI</name>
<dbReference type="OrthoDB" id="7739966at2759"/>
<dbReference type="EMBL" id="KE524620">
    <property type="protein sequence ID" value="KFB35720.1"/>
    <property type="molecule type" value="Genomic_DNA"/>
</dbReference>
<dbReference type="Gene3D" id="1.25.40.20">
    <property type="entry name" value="Ankyrin repeat-containing domain"/>
    <property type="match status" value="1"/>
</dbReference>
<keyword evidence="3" id="KW-1185">Reference proteome</keyword>
<dbReference type="EnsemblMetazoa" id="ASIC002619-RA">
    <property type="protein sequence ID" value="ASIC002619-PA"/>
    <property type="gene ID" value="ASIC002619"/>
</dbReference>
<protein>
    <submittedName>
        <fullName evidence="1">AGAP012173-PA-like protein</fullName>
    </submittedName>
    <submittedName>
        <fullName evidence="2">ANK_REP_REGION domain-containing protein</fullName>
    </submittedName>
</protein>
<proteinExistence type="predicted"/>
<dbReference type="Gene3D" id="3.40.50.300">
    <property type="entry name" value="P-loop containing nucleotide triphosphate hydrolases"/>
    <property type="match status" value="1"/>
</dbReference>
<dbReference type="STRING" id="74873.A0A084VCM6"/>
<dbReference type="Proteomes" id="UP000030765">
    <property type="component" value="Unassembled WGS sequence"/>
</dbReference>
<reference evidence="1 3" key="1">
    <citation type="journal article" date="2014" name="BMC Genomics">
        <title>Genome sequence of Anopheles sinensis provides insight into genetics basis of mosquito competence for malaria parasites.</title>
        <authorList>
            <person name="Zhou D."/>
            <person name="Zhang D."/>
            <person name="Ding G."/>
            <person name="Shi L."/>
            <person name="Hou Q."/>
            <person name="Ye Y."/>
            <person name="Xu Y."/>
            <person name="Zhou H."/>
            <person name="Xiong C."/>
            <person name="Li S."/>
            <person name="Yu J."/>
            <person name="Hong S."/>
            <person name="Yu X."/>
            <person name="Zou P."/>
            <person name="Chen C."/>
            <person name="Chang X."/>
            <person name="Wang W."/>
            <person name="Lv Y."/>
            <person name="Sun Y."/>
            <person name="Ma L."/>
            <person name="Shen B."/>
            <person name="Zhu C."/>
        </authorList>
    </citation>
    <scope>NUCLEOTIDE SEQUENCE [LARGE SCALE GENOMIC DNA]</scope>
</reference>
<dbReference type="SUPFAM" id="SSF48403">
    <property type="entry name" value="Ankyrin repeat"/>
    <property type="match status" value="1"/>
</dbReference>
<dbReference type="VEuPathDB" id="VectorBase:ASIC002619"/>
<reference evidence="2" key="2">
    <citation type="submission" date="2020-05" db="UniProtKB">
        <authorList>
            <consortium name="EnsemblMetazoa"/>
        </authorList>
    </citation>
    <scope>IDENTIFICATION</scope>
</reference>
<sequence length="1566" mass="180853">MARHVSQSEVYLEEIRKYIELDIKEDYILLMVDDVFKKAREKNLPIDVCHKFPDGQTLAGIAEKKKLEKIESLFLEKGTDISKPDTNSSPVLKKRRVTTYDGKTANVAKNTHSTAISTSSAKQNENTGLKSFLHGIAYQLKLILIIFAHAYELKKNKSNFECTVSTEDPDAGKFDDIVYKYRYPGEFNTVYIQAKHKKNPYSIVKNDLTTSSNDSPFALVPYFSSFLDLKLLNNSNTKDLFLTTNATIDDTLLPMVKELKRSTAAEIDTFLATISDSERGQQSTCYRLNWQKMKLDGEFDSLKEKLKNCSNSNRLAKLLAEHIHGQKKLTQRTALFKANGAAIISDIVGKAKDKKLDKYYINDNFLTLNPQTRQNVKYFRDIFEAEYKKLAKGTDVWKDVKSKGISVTSGFMTDLSPTSNPPYLPNDEVTDTILEEFFNVFVLVCNTVNEEVLTKKVVERWENAIVSQLCNSKLSPTASENARSIMTEYAFDWISRNGGKMNESDIETFYEQLFYKIQFLQLQGVTDNRVQELKQLNIEVERQLLRERCFYHHLWPKTKSDGVLLYSSHFDTSLVAAIVMQTLTIPQEKKDEYEYIFLDDRTYQHIKPALEGIFYYLQVNLALIVECKNETDIESSVMTADLVEGSKMMLEDIPESFLKKMIFIEQIDNKQQLNDSENFLIRHLTKRSRESFYKQHNNMRCFGTNVKLEDIVEHDDDLMYLFELTKMQSPSENVIEQKYSKIQTWYIERTIKTGRIAYAMKKTRYRTRAEMKKFSSGFLDLSSFCKELTSQLEITNNLSMKRFDVGKIIDNLRQQAARGTKPECDPKKKMHIIVDEPGIGKTTYLTWLAKELQTEDSSNWIIPFTSIEYATDFARMCQHMGHINPTVVLRFLFELLYLAWYVPKVNRQTIEETDPVREKAKRCAGLLEVTAGNQHVLIDEQEARKLGTQQLAHLRIFKKKYNDSKMIILFDGFDEIAPHYKEIVLALFSHYDKMSGIARIYLSSRPNMFETDFENNFNQPEFYHLAPFSERDQIAYLDTFLRRMFREYATLQGRRDGYELLCILHNVTDELLGDQKKIPLFMSVSSELLLPLVQTHISFEHVIVVSTDLIEEAKILFEPQNMIEKFIDRKLYILNVEKTGTTDAAYNIPATQLNAEELNAVKYRKHILLALYGMCGQEELNVLLEQNEQTEALQYMEQVQLGKEKSGIVEAFNDNVPQFIHRTIPEFLMARWIFNNRNEGKVREYLLSNQYWTYGKRVVRDYLNRMLASGSPIHQAVINQHTLEVKAIINKNPKAASTLDAGGRTPLHVASEFGDLLLHRHTIFRELFEKLLQSSPETVDNTDDLFNWRPIDYAMRSGSTQAIEMLREHGVEIDPNVLANQILHSSTDLYDILNRAASYEESLYTKNGRYQAQVVQTCRQVAQTLFTRGNLNLYATIGEKNETPIELCIGRDAPELLKSLLFPNSPIKFALDKSKVGILEFIVTSKHDLPTDGKVTDKGLELCIERGYTKLFEILFQQYRQQNNLPFDPNGHDEKEDVGEGFKHGAVFFEDCWHIHPEPLISTKIC</sequence>
<organism evidence="1">
    <name type="scientific">Anopheles sinensis</name>
    <name type="common">Mosquito</name>
    <dbReference type="NCBI Taxonomy" id="74873"/>
    <lineage>
        <taxon>Eukaryota</taxon>
        <taxon>Metazoa</taxon>
        <taxon>Ecdysozoa</taxon>
        <taxon>Arthropoda</taxon>
        <taxon>Hexapoda</taxon>
        <taxon>Insecta</taxon>
        <taxon>Pterygota</taxon>
        <taxon>Neoptera</taxon>
        <taxon>Endopterygota</taxon>
        <taxon>Diptera</taxon>
        <taxon>Nematocera</taxon>
        <taxon>Culicoidea</taxon>
        <taxon>Culicidae</taxon>
        <taxon>Anophelinae</taxon>
        <taxon>Anopheles</taxon>
    </lineage>
</organism>
<dbReference type="VEuPathDB" id="VectorBase:ASIS001519"/>
<evidence type="ECO:0000313" key="3">
    <source>
        <dbReference type="Proteomes" id="UP000030765"/>
    </source>
</evidence>
<dbReference type="EMBL" id="ATLV01010838">
    <property type="status" value="NOT_ANNOTATED_CDS"/>
    <property type="molecule type" value="Genomic_DNA"/>
</dbReference>
<gene>
    <name evidence="1" type="ORF">ZHAS_00002619</name>
</gene>